<dbReference type="InterPro" id="IPR045083">
    <property type="entry name" value="ATP_synth_F0_asu_bact/mt"/>
</dbReference>
<dbReference type="PANTHER" id="PTHR11410">
    <property type="entry name" value="ATP SYNTHASE SUBUNIT A"/>
    <property type="match status" value="1"/>
</dbReference>
<dbReference type="Pfam" id="PF00119">
    <property type="entry name" value="ATP-synt_A"/>
    <property type="match status" value="1"/>
</dbReference>
<feature type="transmembrane region" description="Helical" evidence="14">
    <location>
        <begin position="197"/>
        <end position="222"/>
    </location>
</feature>
<evidence type="ECO:0000256" key="6">
    <source>
        <dbReference type="ARBA" id="ARBA00022781"/>
    </source>
</evidence>
<evidence type="ECO:0000256" key="12">
    <source>
        <dbReference type="ARBA" id="ARBA00063051"/>
    </source>
</evidence>
<evidence type="ECO:0000256" key="4">
    <source>
        <dbReference type="ARBA" id="ARBA00022547"/>
    </source>
</evidence>
<dbReference type="PRINTS" id="PR00123">
    <property type="entry name" value="ATPASEA"/>
</dbReference>
<evidence type="ECO:0000256" key="2">
    <source>
        <dbReference type="ARBA" id="ARBA00006810"/>
    </source>
</evidence>
<dbReference type="GO" id="GO:0045259">
    <property type="term" value="C:proton-transporting ATP synthase complex"/>
    <property type="evidence" value="ECO:0007669"/>
    <property type="project" value="UniProtKB-KW"/>
</dbReference>
<feature type="transmembrane region" description="Helical" evidence="14">
    <location>
        <begin position="170"/>
        <end position="191"/>
    </location>
</feature>
<comment type="subunit">
    <text evidence="12">Component of the ATP synthase complex composed at least of ATP5F1A/subunit alpha, ATP5F1B/subunit beta, ATP5MC1/subunit c (homooctomer), MT-ATP6/subunit a, MT-ATP8/subunit 8, ATP5ME/subunit e, ATP5MF/subunit f, ATP5MG/subunit g, ATP5MK/subunit k, ATP5MJ/subunit j, ATP5F1C/subunit gamma, ATP5F1D/subunit delta, ATP5F1E/subunit epsilon, ATP5PF/subunit F6, ATP5PB/subunit b, ATP5PD/subunit d, ATP5PO/subunit OSCP. ATP synthase complex consists of a soluble F(1) head domain (subunits alpha(3) and beta(3)) - the catalytic core - and a membrane F(0) domain - the membrane proton channel (subunits c, a, 8, e, f, g, k and j). These two domains are linked by a central stalk (subunits gamma, delta, and epsilon) rotating inside the F1 region and a stationary peripheral stalk (subunits F6, b, d, and OSCP). Interacts with DNAJC30; interaction is direct.</text>
</comment>
<dbReference type="PROSITE" id="PS00449">
    <property type="entry name" value="ATPASE_A"/>
    <property type="match status" value="1"/>
</dbReference>
<organism evidence="15">
    <name type="scientific">Cornufer vitianus</name>
    <name type="common">Fiji ground frog</name>
    <name type="synonym">Hylodes vitianus</name>
    <dbReference type="NCBI Taxonomy" id="1582976"/>
    <lineage>
        <taxon>Eukaryota</taxon>
        <taxon>Metazoa</taxon>
        <taxon>Chordata</taxon>
        <taxon>Craniata</taxon>
        <taxon>Vertebrata</taxon>
        <taxon>Euteleostomi</taxon>
        <taxon>Amphibia</taxon>
        <taxon>Batrachia</taxon>
        <taxon>Anura</taxon>
        <taxon>Neobatrachia</taxon>
        <taxon>Ranoidea</taxon>
        <taxon>Ceratobatrachidae</taxon>
        <taxon>Ceratobatrachinae</taxon>
        <taxon>Cornufer</taxon>
    </lineage>
</organism>
<dbReference type="PANTHER" id="PTHR11410:SF0">
    <property type="entry name" value="ATP SYNTHASE SUBUNIT A"/>
    <property type="match status" value="1"/>
</dbReference>
<dbReference type="GO" id="GO:0005743">
    <property type="term" value="C:mitochondrial inner membrane"/>
    <property type="evidence" value="ECO:0007669"/>
    <property type="project" value="UniProtKB-SubCell"/>
</dbReference>
<dbReference type="InterPro" id="IPR035908">
    <property type="entry name" value="F0_ATP_A_sf"/>
</dbReference>
<evidence type="ECO:0000256" key="14">
    <source>
        <dbReference type="SAM" id="Phobius"/>
    </source>
</evidence>
<evidence type="ECO:0000313" key="15">
    <source>
        <dbReference type="EMBL" id="AIZ97035.1"/>
    </source>
</evidence>
<dbReference type="CDD" id="cd00310">
    <property type="entry name" value="ATP-synt_Fo_a_6"/>
    <property type="match status" value="1"/>
</dbReference>
<dbReference type="InterPro" id="IPR023011">
    <property type="entry name" value="ATP_synth_F0_asu_AS"/>
</dbReference>
<name>A0A0K0LFD2_CORVT</name>
<feature type="transmembrane region" description="Helical" evidence="14">
    <location>
        <begin position="100"/>
        <end position="117"/>
    </location>
</feature>
<dbReference type="Gene3D" id="1.20.120.220">
    <property type="entry name" value="ATP synthase, F0 complex, subunit A"/>
    <property type="match status" value="1"/>
</dbReference>
<accession>A0A0K0LFD2</accession>
<dbReference type="GO" id="GO:0046933">
    <property type="term" value="F:proton-transporting ATP synthase activity, rotational mechanism"/>
    <property type="evidence" value="ECO:0007669"/>
    <property type="project" value="TreeGrafter"/>
</dbReference>
<evidence type="ECO:0000256" key="10">
    <source>
        <dbReference type="ARBA" id="ARBA00023310"/>
    </source>
</evidence>
<sequence>MTMTIFNQFAMPTIMGMPIMPLVIIFPWLLISSLNQWNPNRAHSILNWLLTYLTKQIFLPLSTKVSKWSFLFMSLLIYLMSVNLLGLLPYTFTPTTQLSLNLALAIPLWITTILIGLRNQFSKSISHLLPEGTPTPLIPALIIIESVSLMIRPMTLAIRLTANLTAGHLLIHLISSGVVILISSSPILSLLTLMTLMLLTILEIAMAVIQAYVFILLLSLYLQENS</sequence>
<feature type="transmembrane region" description="Helical" evidence="14">
    <location>
        <begin position="68"/>
        <end position="88"/>
    </location>
</feature>
<feature type="transmembrane region" description="Helical" evidence="14">
    <location>
        <begin position="137"/>
        <end position="158"/>
    </location>
</feature>
<protein>
    <recommendedName>
        <fullName evidence="13">ATP synthase subunit a</fullName>
    </recommendedName>
</protein>
<dbReference type="InterPro" id="IPR000568">
    <property type="entry name" value="ATP_synth_F0_asu"/>
</dbReference>
<gene>
    <name evidence="15" type="primary">ATP6</name>
</gene>
<evidence type="ECO:0000256" key="9">
    <source>
        <dbReference type="ARBA" id="ARBA00023136"/>
    </source>
</evidence>
<evidence type="ECO:0000256" key="13">
    <source>
        <dbReference type="RuleBase" id="RU004450"/>
    </source>
</evidence>
<evidence type="ECO:0000256" key="5">
    <source>
        <dbReference type="ARBA" id="ARBA00022692"/>
    </source>
</evidence>
<comment type="similarity">
    <text evidence="2">Belongs to the ATPase A chain family.</text>
</comment>
<evidence type="ECO:0000256" key="11">
    <source>
        <dbReference type="ARBA" id="ARBA00024169"/>
    </source>
</evidence>
<evidence type="ECO:0000256" key="1">
    <source>
        <dbReference type="ARBA" id="ARBA00004141"/>
    </source>
</evidence>
<comment type="catalytic activity">
    <reaction evidence="11">
        <text>H(+)(in) = H(+)(out)</text>
        <dbReference type="Rhea" id="RHEA:34979"/>
        <dbReference type="ChEBI" id="CHEBI:15378"/>
    </reaction>
</comment>
<dbReference type="NCBIfam" id="TIGR01131">
    <property type="entry name" value="ATP_synt_6_or_A"/>
    <property type="match status" value="1"/>
</dbReference>
<keyword evidence="8" id="KW-0406">Ion transport</keyword>
<evidence type="ECO:0000256" key="7">
    <source>
        <dbReference type="ARBA" id="ARBA00022989"/>
    </source>
</evidence>
<keyword evidence="3" id="KW-0813">Transport</keyword>
<keyword evidence="10" id="KW-0066">ATP synthesis</keyword>
<comment type="subcellular location">
    <subcellularLocation>
        <location evidence="1">Membrane</location>
        <topology evidence="1">Multi-pass membrane protein</topology>
    </subcellularLocation>
    <subcellularLocation>
        <location evidence="13">Mitochondrion inner membrane</location>
        <topology evidence="13">Multi-pass membrane protein</topology>
    </subcellularLocation>
</comment>
<evidence type="ECO:0000256" key="8">
    <source>
        <dbReference type="ARBA" id="ARBA00023065"/>
    </source>
</evidence>
<dbReference type="SUPFAM" id="SSF81336">
    <property type="entry name" value="F1F0 ATP synthase subunit A"/>
    <property type="match status" value="1"/>
</dbReference>
<keyword evidence="5 14" id="KW-0812">Transmembrane</keyword>
<geneLocation type="mitochondrion" evidence="15"/>
<keyword evidence="7 14" id="KW-1133">Transmembrane helix</keyword>
<reference evidence="15" key="1">
    <citation type="submission" date="2014-07" db="EMBL/GenBank/DDBJ databases">
        <title>A systematic study of Ichneumonosoma Meijere, Pelmatops Enderlein, Pseudopelmatops Shiraki and Soita Walker (Diptera: Tephritidae).</title>
        <authorList>
            <person name="Chen X.-L."/>
            <person name="Norrbom A."/>
            <person name="Zhu C.-D."/>
        </authorList>
    </citation>
    <scope>NUCLEOTIDE SEQUENCE</scope>
</reference>
<dbReference type="EMBL" id="KM247361">
    <property type="protein sequence ID" value="AIZ97035.1"/>
    <property type="molecule type" value="Genomic_DNA"/>
</dbReference>
<keyword evidence="9 14" id="KW-0472">Membrane</keyword>
<keyword evidence="6" id="KW-0375">Hydrogen ion transport</keyword>
<proteinExistence type="inferred from homology"/>
<evidence type="ECO:0000256" key="3">
    <source>
        <dbReference type="ARBA" id="ARBA00022448"/>
    </source>
</evidence>
<dbReference type="AlphaFoldDB" id="A0A0K0LFD2"/>
<keyword evidence="4" id="KW-0138">CF(0)</keyword>
<keyword evidence="15" id="KW-0496">Mitochondrion</keyword>